<dbReference type="InParanoid" id="A0A6I9VBL8"/>
<dbReference type="SMART" id="SM00082">
    <property type="entry name" value="LRRCT"/>
    <property type="match status" value="4"/>
</dbReference>
<dbReference type="AlphaFoldDB" id="A0A6I9VBL8"/>
<comment type="similarity">
    <text evidence="2">Belongs to the Toll-like receptor family.</text>
</comment>
<sequence length="1747" mass="200276">MKGVTILIDSGAPVTGSARLTISCAANTTAEEIKKAQFAYSFRHHNVKFNLENCAMLPDILKRAQINYTGTIKFNGALPVPAHFLDQARGLQRLRFDVTINSSAADSLPAELFHNQGALKELRLLLLCKPDEVALPTQIFHRLYALEALLVRVVQTDLDGITNTVLRNLTSLHFRDMPNLRKLNLDGNYMQALSAELFVTLPELNELTLCLNQLAALPSGLLRAQGKLIKLSLAGNLLQSLPSRFFDTTPHLWELDLNDNLLSKPTNIITAVKPLRFLYQLNLSYNNFTRIEGADEYANRSLLTRQNIGKISDAPPYFQQYLAQLSTKRYAPPYNTTIINLSHNRIETFHLHSISAATLQCPYELDLTNNQIKHIYALSHPERSHSDCTRKLLLQFNPLQCDCALAWIYSMNFSIATNWECVRRDGSNYMYLHGQRAMCAWTPKFCPSACNCHYDAQVLHINCTHAMLNSLTQLPRPAQVSLTQSTLDITHNRFFELPSNLTFGYANVTRLYAAHNRLENIQSAHLPPHLQLLDVRNNLLARLSNSFILHYLNESATLQQLYLSENPWLCDCEAEQLLNAVRAHRKRIPDVALLACANLQNTSLLQARYTEVCIPAIARRLRLLWLLFSLSLAAIVLISILALYYKYNLELHVWLYAHDMFLCCIREYDLDKEKTFDAFISYAHQDASFVNDILLPGLEQGEPPFRVCTHERNWLAGAYIPEQIIESVAQSRRTIIVLSQHFIASDWARMEFRTAHQCALNERRARLIIIKYGELADLTMIDKELRAYLDMNTYLKWEEHPWFWSKLRYAMPHRKGELRNAGMLELDERQRVYVIGDVELNRLRGQDGYNDPTPYTCAVWSLEIQFKVMMPGVHKHTVVFYIALLFFHQTQPLKTANSKTNNGRALDTYCDIGRCACNATAVMCQLKDCNASGPQFIGVRRIEYAAASNHCTLKTRTKYNNQFVPRIIVPVIKSYVKKTEFTLANCLQTPEALRQKKLSYYGKVVHDKLSAAVAGEDIYFPNSHNLWELNHISKNASSGELFAQLLLELDQIKVLDLTADCTGGANIIPDDLLHTLDTLETLRFHISGATPQLTAAHFRDLKKLKILRLDDNRLRTLAADIFRPVYSLQHLNLSLNALETLPADLLSAQIKLKSLDLSYNKLKSLPRNFFKWPLNLEVLLLAHNEFSVPNNVIEHSVTFFNMREFDLSYNQLSTLRGTGLYENKTILTRKIHTRFSYYSALNLYVKLSHNNISALSFDWFEYINDCYYTYDLSHNNIKHVTFLKHPGVNMVRCWRKWLLANNPLHCDCQLAWLINNGYQFDTRDWRCTYPEHLSMHALKALNHSALCNWSPATCPDKCACSYDTNALLVNCAKAQLSQLPSIPRPEQVALSSTTLNINNNTLYELPLNTSFGYAQVTRLYAAYNKLTSIHSKRLPPNLTVLDVRANKLERLSNNFLLRNLEASETLEELYISGNPWICDCGAELLLRVVRAQRKRIPDADAALCANLPNVTLTDVIFTDICHVNKSRAKIFQLALVLTIVITMLISAIALYYKYKLQIKIWLYAHHICQCCITVETLDSDKTFDAFISYSHQQQHYVNHILLPELEQGDPPYRICTHERNWLAGAFIPEQIIESVEQSRRTIIVLSDDFIASDWARMEFRMAHQSALNERRERIIIIKYGELTNVAQLDKELQAYLKMNTYLDFNDSRFWQKLRYALPHKIAIGSKSDQHEGQKPINFIGQDKLILR</sequence>
<evidence type="ECO:0000256" key="4">
    <source>
        <dbReference type="ARBA" id="ARBA00022692"/>
    </source>
</evidence>
<dbReference type="GO" id="GO:0005886">
    <property type="term" value="C:plasma membrane"/>
    <property type="evidence" value="ECO:0007669"/>
    <property type="project" value="TreeGrafter"/>
</dbReference>
<dbReference type="SUPFAM" id="SSF52058">
    <property type="entry name" value="L domain-like"/>
    <property type="match status" value="3"/>
</dbReference>
<feature type="domain" description="TIR" evidence="12">
    <location>
        <begin position="674"/>
        <end position="811"/>
    </location>
</feature>
<feature type="domain" description="TIR" evidence="12">
    <location>
        <begin position="1581"/>
        <end position="1717"/>
    </location>
</feature>
<evidence type="ECO:0000256" key="11">
    <source>
        <dbReference type="SAM" id="Phobius"/>
    </source>
</evidence>
<evidence type="ECO:0000256" key="3">
    <source>
        <dbReference type="ARBA" id="ARBA00022614"/>
    </source>
</evidence>
<keyword evidence="13" id="KW-1185">Reference proteome</keyword>
<evidence type="ECO:0000256" key="1">
    <source>
        <dbReference type="ARBA" id="ARBA00004479"/>
    </source>
</evidence>
<name>A0A6I9VBL8_BACDO</name>
<evidence type="ECO:0000256" key="7">
    <source>
        <dbReference type="ARBA" id="ARBA00022989"/>
    </source>
</evidence>
<keyword evidence="9" id="KW-0675">Receptor</keyword>
<comment type="subcellular location">
    <subcellularLocation>
        <location evidence="1">Membrane</location>
        <topology evidence="1">Single-pass type I membrane protein</topology>
    </subcellularLocation>
</comment>
<dbReference type="Gene3D" id="3.40.50.10140">
    <property type="entry name" value="Toll/interleukin-1 receptor homology (TIR) domain"/>
    <property type="match status" value="2"/>
</dbReference>
<dbReference type="KEGG" id="bdr:105228618"/>
<dbReference type="GeneID" id="105228618"/>
<keyword evidence="6" id="KW-0677">Repeat</keyword>
<evidence type="ECO:0000256" key="8">
    <source>
        <dbReference type="ARBA" id="ARBA00023136"/>
    </source>
</evidence>
<keyword evidence="7 11" id="KW-1133">Transmembrane helix</keyword>
<dbReference type="Gene3D" id="3.80.10.10">
    <property type="entry name" value="Ribonuclease Inhibitor"/>
    <property type="match status" value="4"/>
</dbReference>
<keyword evidence="4 11" id="KW-0812">Transmembrane</keyword>
<keyword evidence="8 11" id="KW-0472">Membrane</keyword>
<evidence type="ECO:0000313" key="14">
    <source>
        <dbReference type="RefSeq" id="XP_011206809.4"/>
    </source>
</evidence>
<dbReference type="OrthoDB" id="9985615at2759"/>
<gene>
    <name evidence="14" type="primary">LOC105228618</name>
</gene>
<accession>A0A6I9VBL8</accession>
<proteinExistence type="inferred from homology"/>
<evidence type="ECO:0000256" key="2">
    <source>
        <dbReference type="ARBA" id="ARBA00009634"/>
    </source>
</evidence>
<dbReference type="PROSITE" id="PS50104">
    <property type="entry name" value="TIR"/>
    <property type="match status" value="2"/>
</dbReference>
<dbReference type="InterPro" id="IPR003591">
    <property type="entry name" value="Leu-rich_rpt_typical-subtyp"/>
</dbReference>
<dbReference type="InterPro" id="IPR001611">
    <property type="entry name" value="Leu-rich_rpt"/>
</dbReference>
<dbReference type="Pfam" id="PF01582">
    <property type="entry name" value="TIR"/>
    <property type="match status" value="2"/>
</dbReference>
<dbReference type="PROSITE" id="PS51450">
    <property type="entry name" value="LRR"/>
    <property type="match status" value="1"/>
</dbReference>
<dbReference type="GO" id="GO:0007165">
    <property type="term" value="P:signal transduction"/>
    <property type="evidence" value="ECO:0007669"/>
    <property type="project" value="InterPro"/>
</dbReference>
<organism evidence="13 14">
    <name type="scientific">Bactrocera dorsalis</name>
    <name type="common">Oriental fruit fly</name>
    <name type="synonym">Dacus dorsalis</name>
    <dbReference type="NCBI Taxonomy" id="27457"/>
    <lineage>
        <taxon>Eukaryota</taxon>
        <taxon>Metazoa</taxon>
        <taxon>Ecdysozoa</taxon>
        <taxon>Arthropoda</taxon>
        <taxon>Hexapoda</taxon>
        <taxon>Insecta</taxon>
        <taxon>Pterygota</taxon>
        <taxon>Neoptera</taxon>
        <taxon>Endopterygota</taxon>
        <taxon>Diptera</taxon>
        <taxon>Brachycera</taxon>
        <taxon>Muscomorpha</taxon>
        <taxon>Tephritoidea</taxon>
        <taxon>Tephritidae</taxon>
        <taxon>Bactrocera</taxon>
        <taxon>Bactrocera</taxon>
    </lineage>
</organism>
<keyword evidence="5" id="KW-0732">Signal</keyword>
<dbReference type="SMART" id="SM00369">
    <property type="entry name" value="LRR_TYP"/>
    <property type="match status" value="9"/>
</dbReference>
<dbReference type="InterPro" id="IPR000483">
    <property type="entry name" value="Cys-rich_flank_reg_C"/>
</dbReference>
<keyword evidence="3" id="KW-0433">Leucine-rich repeat</keyword>
<feature type="transmembrane region" description="Helical" evidence="11">
    <location>
        <begin position="1530"/>
        <end position="1552"/>
    </location>
</feature>
<dbReference type="RefSeq" id="XP_011206809.4">
    <property type="nucleotide sequence ID" value="XM_011208507.4"/>
</dbReference>
<dbReference type="PRINTS" id="PR01537">
    <property type="entry name" value="INTRLKN1R1F"/>
</dbReference>
<dbReference type="PANTHER" id="PTHR24365:SF541">
    <property type="entry name" value="PROTEIN TOLL-RELATED"/>
    <property type="match status" value="1"/>
</dbReference>
<evidence type="ECO:0000256" key="10">
    <source>
        <dbReference type="ARBA" id="ARBA00023180"/>
    </source>
</evidence>
<dbReference type="SMART" id="SM00255">
    <property type="entry name" value="TIR"/>
    <property type="match status" value="2"/>
</dbReference>
<dbReference type="Pfam" id="PF13855">
    <property type="entry name" value="LRR_8"/>
    <property type="match status" value="2"/>
</dbReference>
<evidence type="ECO:0000259" key="12">
    <source>
        <dbReference type="PROSITE" id="PS50104"/>
    </source>
</evidence>
<reference evidence="14" key="1">
    <citation type="submission" date="2025-08" db="UniProtKB">
        <authorList>
            <consortium name="RefSeq"/>
        </authorList>
    </citation>
    <scope>IDENTIFICATION</scope>
    <source>
        <tissue evidence="14">Adult</tissue>
    </source>
</reference>
<dbReference type="SMART" id="SM00364">
    <property type="entry name" value="LRR_BAC"/>
    <property type="match status" value="7"/>
</dbReference>
<dbReference type="InterPro" id="IPR035897">
    <property type="entry name" value="Toll_tir_struct_dom_sf"/>
</dbReference>
<dbReference type="SUPFAM" id="SSF52200">
    <property type="entry name" value="Toll/Interleukin receptor TIR domain"/>
    <property type="match status" value="2"/>
</dbReference>
<dbReference type="InterPro" id="IPR032675">
    <property type="entry name" value="LRR_dom_sf"/>
</dbReference>
<evidence type="ECO:0000256" key="5">
    <source>
        <dbReference type="ARBA" id="ARBA00022729"/>
    </source>
</evidence>
<evidence type="ECO:0000256" key="9">
    <source>
        <dbReference type="ARBA" id="ARBA00023170"/>
    </source>
</evidence>
<dbReference type="GO" id="GO:0038023">
    <property type="term" value="F:signaling receptor activity"/>
    <property type="evidence" value="ECO:0007669"/>
    <property type="project" value="TreeGrafter"/>
</dbReference>
<keyword evidence="10" id="KW-0325">Glycoprotein</keyword>
<dbReference type="SMART" id="SM00013">
    <property type="entry name" value="LRRNT"/>
    <property type="match status" value="2"/>
</dbReference>
<feature type="transmembrane region" description="Helical" evidence="11">
    <location>
        <begin position="623"/>
        <end position="645"/>
    </location>
</feature>
<protein>
    <submittedName>
        <fullName evidence="14">Uncharacterized protein LOC105228618</fullName>
    </submittedName>
</protein>
<evidence type="ECO:0000256" key="6">
    <source>
        <dbReference type="ARBA" id="ARBA00022737"/>
    </source>
</evidence>
<dbReference type="Proteomes" id="UP001652620">
    <property type="component" value="Chromosome 4"/>
</dbReference>
<dbReference type="PANTHER" id="PTHR24365">
    <property type="entry name" value="TOLL-LIKE RECEPTOR"/>
    <property type="match status" value="1"/>
</dbReference>
<evidence type="ECO:0000313" key="13">
    <source>
        <dbReference type="Proteomes" id="UP001652620"/>
    </source>
</evidence>
<dbReference type="InterPro" id="IPR000157">
    <property type="entry name" value="TIR_dom"/>
</dbReference>
<dbReference type="InterPro" id="IPR000372">
    <property type="entry name" value="LRRNT"/>
</dbReference>